<comment type="subunit">
    <text evidence="5">Homodimer.</text>
</comment>
<dbReference type="InterPro" id="IPR029028">
    <property type="entry name" value="Alpha/beta_knot_MTases"/>
</dbReference>
<dbReference type="Pfam" id="PF02590">
    <property type="entry name" value="SPOUT_MTase"/>
    <property type="match status" value="1"/>
</dbReference>
<dbReference type="RefSeq" id="WP_089343865.1">
    <property type="nucleotide sequence ID" value="NZ_CP067129.1"/>
</dbReference>
<comment type="function">
    <text evidence="5">Specifically methylates the pseudouridine at position 1915 (m3Psi1915) in 23S rRNA.</text>
</comment>
<dbReference type="NCBIfam" id="NF000989">
    <property type="entry name" value="PRK00103.2-3"/>
    <property type="match status" value="1"/>
</dbReference>
<evidence type="ECO:0000313" key="7">
    <source>
        <dbReference type="Proteomes" id="UP000198307"/>
    </source>
</evidence>
<sequence length="155" mass="16989">MRIEIAAVGRLKKGPESQLVSDYLERFAKTGRGLGLPAVHVSEVEGRRGGGMLAEADLLSRVIPEGAALVMMDERGDQPTSPEFARKLAHWRDSARDVCFVIGGADGLAPDLRARADWQISLGRMVWPHMLVRVMLAEQLYRAATILAGSPYHRA</sequence>
<keyword evidence="1 5" id="KW-0489">Methyltransferase</keyword>
<dbReference type="PANTHER" id="PTHR33603:SF1">
    <property type="entry name" value="RIBOSOMAL RNA LARGE SUBUNIT METHYLTRANSFERASE H"/>
    <property type="match status" value="1"/>
</dbReference>
<keyword evidence="7" id="KW-1185">Reference proteome</keyword>
<comment type="caution">
    <text evidence="5">Lacks conserved residue(s) required for the propagation of feature annotation.</text>
</comment>
<accession>A0A239PS40</accession>
<comment type="similarity">
    <text evidence="4 5">Belongs to the RNA methyltransferase RlmH family.</text>
</comment>
<dbReference type="NCBIfam" id="NF000988">
    <property type="entry name" value="PRK00103.2-2"/>
    <property type="match status" value="1"/>
</dbReference>
<evidence type="ECO:0000256" key="1">
    <source>
        <dbReference type="ARBA" id="ARBA00022603"/>
    </source>
</evidence>
<proteinExistence type="inferred from homology"/>
<gene>
    <name evidence="5" type="primary">rlmH</name>
    <name evidence="6" type="ORF">SAMN05444959_104281</name>
</gene>
<protein>
    <recommendedName>
        <fullName evidence="5">Ribosomal RNA large subunit methyltransferase H</fullName>
        <ecNumber evidence="5">2.1.1.177</ecNumber>
    </recommendedName>
    <alternativeName>
        <fullName evidence="5">23S rRNA (pseudouridine1915-N3)-methyltransferase</fullName>
    </alternativeName>
    <alternativeName>
        <fullName evidence="5">23S rRNA m3Psi1915 methyltransferase</fullName>
    </alternativeName>
    <alternativeName>
        <fullName evidence="5">rRNA (pseudouridine-N3-)-methyltransferase RlmH</fullName>
    </alternativeName>
</protein>
<keyword evidence="2 5" id="KW-0808">Transferase</keyword>
<comment type="subcellular location">
    <subcellularLocation>
        <location evidence="5">Cytoplasm</location>
    </subcellularLocation>
</comment>
<dbReference type="AlphaFoldDB" id="A0A239PS40"/>
<dbReference type="PANTHER" id="PTHR33603">
    <property type="entry name" value="METHYLTRANSFERASE"/>
    <property type="match status" value="1"/>
</dbReference>
<dbReference type="CDD" id="cd18081">
    <property type="entry name" value="RlmH-like"/>
    <property type="match status" value="1"/>
</dbReference>
<evidence type="ECO:0000256" key="3">
    <source>
        <dbReference type="ARBA" id="ARBA00022691"/>
    </source>
</evidence>
<feature type="binding site" evidence="5">
    <location>
        <position position="103"/>
    </location>
    <ligand>
        <name>S-adenosyl-L-methionine</name>
        <dbReference type="ChEBI" id="CHEBI:59789"/>
    </ligand>
</feature>
<dbReference type="HAMAP" id="MF_00658">
    <property type="entry name" value="23SrRNA_methyltr_H"/>
    <property type="match status" value="1"/>
</dbReference>
<comment type="catalytic activity">
    <reaction evidence="5">
        <text>pseudouridine(1915) in 23S rRNA + S-adenosyl-L-methionine = N(3)-methylpseudouridine(1915) in 23S rRNA + S-adenosyl-L-homocysteine + H(+)</text>
        <dbReference type="Rhea" id="RHEA:42752"/>
        <dbReference type="Rhea" id="RHEA-COMP:10221"/>
        <dbReference type="Rhea" id="RHEA-COMP:10222"/>
        <dbReference type="ChEBI" id="CHEBI:15378"/>
        <dbReference type="ChEBI" id="CHEBI:57856"/>
        <dbReference type="ChEBI" id="CHEBI:59789"/>
        <dbReference type="ChEBI" id="CHEBI:65314"/>
        <dbReference type="ChEBI" id="CHEBI:74486"/>
        <dbReference type="EC" id="2.1.1.177"/>
    </reaction>
</comment>
<dbReference type="SUPFAM" id="SSF75217">
    <property type="entry name" value="alpha/beta knot"/>
    <property type="match status" value="1"/>
</dbReference>
<dbReference type="GO" id="GO:0070038">
    <property type="term" value="F:rRNA (pseudouridine-N3-)-methyltransferase activity"/>
    <property type="evidence" value="ECO:0007669"/>
    <property type="project" value="UniProtKB-UniRule"/>
</dbReference>
<feature type="binding site" evidence="5">
    <location>
        <begin position="122"/>
        <end position="127"/>
    </location>
    <ligand>
        <name>S-adenosyl-L-methionine</name>
        <dbReference type="ChEBI" id="CHEBI:59789"/>
    </ligand>
</feature>
<dbReference type="GO" id="GO:0005737">
    <property type="term" value="C:cytoplasm"/>
    <property type="evidence" value="ECO:0007669"/>
    <property type="project" value="UniProtKB-SubCell"/>
</dbReference>
<reference evidence="6 7" key="1">
    <citation type="submission" date="2017-07" db="EMBL/GenBank/DDBJ databases">
        <authorList>
            <person name="Sun Z.S."/>
            <person name="Albrecht U."/>
            <person name="Echele G."/>
            <person name="Lee C.C."/>
        </authorList>
    </citation>
    <scope>NUCLEOTIDE SEQUENCE [LARGE SCALE GENOMIC DNA]</scope>
    <source>
        <strain evidence="6 7">DSM 14827</strain>
    </source>
</reference>
<name>A0A239PS40_9RHOB</name>
<dbReference type="EC" id="2.1.1.177" evidence="5"/>
<evidence type="ECO:0000313" key="6">
    <source>
        <dbReference type="EMBL" id="SNT73109.1"/>
    </source>
</evidence>
<keyword evidence="3 5" id="KW-0949">S-adenosyl-L-methionine</keyword>
<evidence type="ECO:0000256" key="4">
    <source>
        <dbReference type="ARBA" id="ARBA00038303"/>
    </source>
</evidence>
<organism evidence="6 7">
    <name type="scientific">Paracoccus seriniphilus</name>
    <dbReference type="NCBI Taxonomy" id="184748"/>
    <lineage>
        <taxon>Bacteria</taxon>
        <taxon>Pseudomonadati</taxon>
        <taxon>Pseudomonadota</taxon>
        <taxon>Alphaproteobacteria</taxon>
        <taxon>Rhodobacterales</taxon>
        <taxon>Paracoccaceae</taxon>
        <taxon>Paracoccus</taxon>
    </lineage>
</organism>
<dbReference type="InterPro" id="IPR029026">
    <property type="entry name" value="tRNA_m1G_MTases_N"/>
</dbReference>
<keyword evidence="5" id="KW-0698">rRNA processing</keyword>
<dbReference type="EMBL" id="FZQB01000004">
    <property type="protein sequence ID" value="SNT73109.1"/>
    <property type="molecule type" value="Genomic_DNA"/>
</dbReference>
<evidence type="ECO:0000256" key="2">
    <source>
        <dbReference type="ARBA" id="ARBA00022679"/>
    </source>
</evidence>
<dbReference type="OrthoDB" id="9806643at2"/>
<evidence type="ECO:0000256" key="5">
    <source>
        <dbReference type="HAMAP-Rule" id="MF_00658"/>
    </source>
</evidence>
<dbReference type="Proteomes" id="UP000198307">
    <property type="component" value="Unassembled WGS sequence"/>
</dbReference>
<dbReference type="InterPro" id="IPR003742">
    <property type="entry name" value="RlmH-like"/>
</dbReference>
<dbReference type="PIRSF" id="PIRSF004505">
    <property type="entry name" value="MT_bac"/>
    <property type="match status" value="1"/>
</dbReference>
<keyword evidence="5" id="KW-0963">Cytoplasm</keyword>
<dbReference type="Gene3D" id="3.40.1280.10">
    <property type="match status" value="1"/>
</dbReference>